<keyword evidence="4" id="KW-0597">Phosphoprotein</keyword>
<dbReference type="CDD" id="cd00033">
    <property type="entry name" value="CCP"/>
    <property type="match status" value="1"/>
</dbReference>
<evidence type="ECO:0000313" key="22">
    <source>
        <dbReference type="Ensembl" id="ENSPCOP00000031616.1"/>
    </source>
</evidence>
<evidence type="ECO:0000256" key="4">
    <source>
        <dbReference type="ARBA" id="ARBA00022553"/>
    </source>
</evidence>
<dbReference type="PANTHER" id="PTHR15060">
    <property type="entry name" value="INTERLEUKIN-15 RECEPTOR SUBUNIT ALPHA"/>
    <property type="match status" value="1"/>
</dbReference>
<evidence type="ECO:0000256" key="12">
    <source>
        <dbReference type="ARBA" id="ARBA00023180"/>
    </source>
</evidence>
<comment type="caution">
    <text evidence="17">Lacks conserved residue(s) required for the propagation of feature annotation.</text>
</comment>
<evidence type="ECO:0000256" key="14">
    <source>
        <dbReference type="ARBA" id="ARBA00046292"/>
    </source>
</evidence>
<evidence type="ECO:0000256" key="16">
    <source>
        <dbReference type="ARBA" id="ARBA00069591"/>
    </source>
</evidence>
<dbReference type="Gene3D" id="2.20.28.230">
    <property type="match status" value="1"/>
</dbReference>
<dbReference type="Proteomes" id="UP000233160">
    <property type="component" value="Unassembled WGS sequence"/>
</dbReference>
<feature type="domain" description="Sushi" evidence="21">
    <location>
        <begin position="31"/>
        <end position="95"/>
    </location>
</feature>
<evidence type="ECO:0000313" key="23">
    <source>
        <dbReference type="Proteomes" id="UP000233160"/>
    </source>
</evidence>
<evidence type="ECO:0000256" key="19">
    <source>
        <dbReference type="SAM" id="Phobius"/>
    </source>
</evidence>
<feature type="transmembrane region" description="Helical" evidence="19">
    <location>
        <begin position="167"/>
        <end position="188"/>
    </location>
</feature>
<dbReference type="InterPro" id="IPR042372">
    <property type="entry name" value="IL15RA"/>
</dbReference>
<dbReference type="GO" id="GO:0042010">
    <property type="term" value="F:interleukin-15 receptor activity"/>
    <property type="evidence" value="ECO:0007669"/>
    <property type="project" value="InterPro"/>
</dbReference>
<evidence type="ECO:0000256" key="10">
    <source>
        <dbReference type="ARBA" id="ARBA00023157"/>
    </source>
</evidence>
<keyword evidence="8 19" id="KW-1133">Transmembrane helix</keyword>
<keyword evidence="11" id="KW-0675">Receptor</keyword>
<evidence type="ECO:0000256" key="3">
    <source>
        <dbReference type="ARBA" id="ARBA00022525"/>
    </source>
</evidence>
<protein>
    <recommendedName>
        <fullName evidence="16">Interleukin-15 receptor subunit alpha</fullName>
    </recommendedName>
</protein>
<evidence type="ECO:0000256" key="17">
    <source>
        <dbReference type="PROSITE-ProRule" id="PRU00302"/>
    </source>
</evidence>
<reference evidence="22" key="2">
    <citation type="submission" date="2025-09" db="UniProtKB">
        <authorList>
            <consortium name="Ensembl"/>
        </authorList>
    </citation>
    <scope>IDENTIFICATION</scope>
</reference>
<evidence type="ECO:0000256" key="8">
    <source>
        <dbReference type="ARBA" id="ARBA00022989"/>
    </source>
</evidence>
<feature type="signal peptide" evidence="20">
    <location>
        <begin position="1"/>
        <end position="30"/>
    </location>
</feature>
<accession>A0A2K6GZC0</accession>
<feature type="region of interest" description="Disordered" evidence="18">
    <location>
        <begin position="97"/>
        <end position="162"/>
    </location>
</feature>
<dbReference type="GO" id="GO:0009986">
    <property type="term" value="C:cell surface"/>
    <property type="evidence" value="ECO:0007669"/>
    <property type="project" value="UniProtKB-SubCell"/>
</dbReference>
<feature type="compositionally biased region" description="Low complexity" evidence="18">
    <location>
        <begin position="135"/>
        <end position="151"/>
    </location>
</feature>
<dbReference type="GO" id="GO:0005576">
    <property type="term" value="C:extracellular region"/>
    <property type="evidence" value="ECO:0007669"/>
    <property type="project" value="UniProtKB-SubCell"/>
</dbReference>
<feature type="chain" id="PRO_5014419551" description="Interleukin-15 receptor subunit alpha" evidence="20">
    <location>
        <begin position="31"/>
        <end position="224"/>
    </location>
</feature>
<dbReference type="InterPro" id="IPR035976">
    <property type="entry name" value="Sushi/SCR/CCP_sf"/>
</dbReference>
<feature type="compositionally biased region" description="Polar residues" evidence="18">
    <location>
        <begin position="98"/>
        <end position="107"/>
    </location>
</feature>
<evidence type="ECO:0000256" key="9">
    <source>
        <dbReference type="ARBA" id="ARBA00023136"/>
    </source>
</evidence>
<evidence type="ECO:0000256" key="7">
    <source>
        <dbReference type="ARBA" id="ARBA00022729"/>
    </source>
</evidence>
<feature type="region of interest" description="Disordered" evidence="18">
    <location>
        <begin position="197"/>
        <end position="224"/>
    </location>
</feature>
<sequence>MTRLRPRGGPARALPALLLLLLLRTPATRGITCPTPTSVEHADIRVKSYSVNSRERYVCNSGFKRKAGTSSLTECVLNKTTNTAHWTTPNLECIAASSPRSDTTVATETAIAPRSPSKAPSAGPTGPGRRESSRAPSQTTAGTSAGAPSASHQPPGANPFSSREATVTISTAAVLLCVLSGALLACCLKSRRTSRPNNIEMETMEAQPMTSSREEDTETSPHHL</sequence>
<reference evidence="22" key="1">
    <citation type="submission" date="2025-08" db="UniProtKB">
        <authorList>
            <consortium name="Ensembl"/>
        </authorList>
    </citation>
    <scope>IDENTIFICATION</scope>
</reference>
<dbReference type="PROSITE" id="PS50923">
    <property type="entry name" value="SUSHI"/>
    <property type="match status" value="1"/>
</dbReference>
<evidence type="ECO:0000256" key="13">
    <source>
        <dbReference type="ARBA" id="ARBA00023242"/>
    </source>
</evidence>
<dbReference type="SMART" id="SM00032">
    <property type="entry name" value="CCP"/>
    <property type="match status" value="1"/>
</dbReference>
<evidence type="ECO:0000256" key="18">
    <source>
        <dbReference type="SAM" id="MobiDB-lite"/>
    </source>
</evidence>
<keyword evidence="9 19" id="KW-0472">Membrane</keyword>
<dbReference type="GeneTree" id="ENSGT00390000000121"/>
<evidence type="ECO:0000256" key="11">
    <source>
        <dbReference type="ARBA" id="ARBA00023170"/>
    </source>
</evidence>
<dbReference type="Pfam" id="PF00084">
    <property type="entry name" value="Sushi"/>
    <property type="match status" value="1"/>
</dbReference>
<keyword evidence="6 19" id="KW-0812">Transmembrane</keyword>
<keyword evidence="10" id="KW-1015">Disulfide bond</keyword>
<dbReference type="InterPro" id="IPR000436">
    <property type="entry name" value="Sushi_SCR_CCP_dom"/>
</dbReference>
<keyword evidence="13" id="KW-0539">Nucleus</keyword>
<dbReference type="FunFam" id="2.20.28.230:FF:000001">
    <property type="entry name" value="Interleukin 15 receptor subunit alpha"/>
    <property type="match status" value="1"/>
</dbReference>
<comment type="subunit">
    <text evidence="15">The interleukin-15 receptor IL15R is a heterotrimer of IL15RA, IL2RB and IL2RG. IL15RA also self-associates. Interacts with SYK.</text>
</comment>
<dbReference type="GO" id="GO:0031965">
    <property type="term" value="C:nuclear membrane"/>
    <property type="evidence" value="ECO:0007669"/>
    <property type="project" value="UniProtKB-SubCell"/>
</dbReference>
<keyword evidence="3" id="KW-0964">Secreted</keyword>
<comment type="subcellular location">
    <subcellularLocation>
        <location evidence="2">Cell surface</location>
    </subcellularLocation>
    <subcellularLocation>
        <location evidence="14">Nucleus membrane</location>
        <topology evidence="14">Single-pass type I membrane protein</topology>
    </subcellularLocation>
    <subcellularLocation>
        <location evidence="1">Secreted</location>
        <location evidence="1">Extracellular space</location>
    </subcellularLocation>
</comment>
<keyword evidence="7 20" id="KW-0732">Signal</keyword>
<dbReference type="SUPFAM" id="SSF57535">
    <property type="entry name" value="Complement control module/SCR domain"/>
    <property type="match status" value="1"/>
</dbReference>
<dbReference type="GO" id="GO:0005886">
    <property type="term" value="C:plasma membrane"/>
    <property type="evidence" value="ECO:0007669"/>
    <property type="project" value="UniProtKB-ARBA"/>
</dbReference>
<dbReference type="PANTHER" id="PTHR15060:SF0">
    <property type="entry name" value="INTERLEUKIN-15 RECEPTOR SUBUNIT ALPHA"/>
    <property type="match status" value="1"/>
</dbReference>
<name>A0A2K6GZC0_PROCO</name>
<evidence type="ECO:0000256" key="1">
    <source>
        <dbReference type="ARBA" id="ARBA00004239"/>
    </source>
</evidence>
<evidence type="ECO:0000256" key="2">
    <source>
        <dbReference type="ARBA" id="ARBA00004241"/>
    </source>
</evidence>
<dbReference type="AlphaFoldDB" id="A0A2K6GZC0"/>
<keyword evidence="12" id="KW-0325">Glycoprotein</keyword>
<proteinExistence type="predicted"/>
<organism evidence="22 23">
    <name type="scientific">Propithecus coquereli</name>
    <name type="common">Coquerel's sifaka</name>
    <name type="synonym">Propithecus verreauxi coquereli</name>
    <dbReference type="NCBI Taxonomy" id="379532"/>
    <lineage>
        <taxon>Eukaryota</taxon>
        <taxon>Metazoa</taxon>
        <taxon>Chordata</taxon>
        <taxon>Craniata</taxon>
        <taxon>Vertebrata</taxon>
        <taxon>Euteleostomi</taxon>
        <taxon>Mammalia</taxon>
        <taxon>Eutheria</taxon>
        <taxon>Euarchontoglires</taxon>
        <taxon>Primates</taxon>
        <taxon>Strepsirrhini</taxon>
        <taxon>Lemuriformes</taxon>
        <taxon>Indriidae</taxon>
        <taxon>Propithecus</taxon>
    </lineage>
</organism>
<evidence type="ECO:0000256" key="15">
    <source>
        <dbReference type="ARBA" id="ARBA00062744"/>
    </source>
</evidence>
<dbReference type="Ensembl" id="ENSPCOT00000042574.1">
    <property type="protein sequence ID" value="ENSPCOP00000031616.1"/>
    <property type="gene ID" value="ENSPCOG00000028585.1"/>
</dbReference>
<evidence type="ECO:0000256" key="20">
    <source>
        <dbReference type="SAM" id="SignalP"/>
    </source>
</evidence>
<evidence type="ECO:0000256" key="6">
    <source>
        <dbReference type="ARBA" id="ARBA00022692"/>
    </source>
</evidence>
<dbReference type="GO" id="GO:0031410">
    <property type="term" value="C:cytoplasmic vesicle"/>
    <property type="evidence" value="ECO:0007669"/>
    <property type="project" value="UniProtKB-ARBA"/>
</dbReference>
<keyword evidence="5 17" id="KW-0768">Sushi</keyword>
<evidence type="ECO:0000256" key="5">
    <source>
        <dbReference type="ARBA" id="ARBA00022659"/>
    </source>
</evidence>
<keyword evidence="23" id="KW-1185">Reference proteome</keyword>
<evidence type="ECO:0000259" key="21">
    <source>
        <dbReference type="PROSITE" id="PS50923"/>
    </source>
</evidence>